<evidence type="ECO:0000256" key="4">
    <source>
        <dbReference type="ARBA" id="ARBA00022692"/>
    </source>
</evidence>
<dbReference type="PANTHER" id="PTHR47356">
    <property type="entry name" value="FAD-DEPENDENT MONOOXYGENASE ASQG-RELATED"/>
    <property type="match status" value="1"/>
</dbReference>
<evidence type="ECO:0000256" key="3">
    <source>
        <dbReference type="ARBA" id="ARBA00022630"/>
    </source>
</evidence>
<keyword evidence="11" id="KW-0503">Monooxygenase</keyword>
<dbReference type="STRING" id="27334.A0A0A2K974"/>
<organism evidence="11 12">
    <name type="scientific">Penicillium expansum</name>
    <name type="common">Blue mold rot fungus</name>
    <dbReference type="NCBI Taxonomy" id="27334"/>
    <lineage>
        <taxon>Eukaryota</taxon>
        <taxon>Fungi</taxon>
        <taxon>Dikarya</taxon>
        <taxon>Ascomycota</taxon>
        <taxon>Pezizomycotina</taxon>
        <taxon>Eurotiomycetes</taxon>
        <taxon>Eurotiomycetidae</taxon>
        <taxon>Eurotiales</taxon>
        <taxon>Aspergillaceae</taxon>
        <taxon>Penicillium</taxon>
    </lineage>
</organism>
<reference evidence="11 12" key="1">
    <citation type="journal article" date="2015" name="Mol. Plant Microbe Interact.">
        <title>Genome, transcriptome, and functional analyses of Penicillium expansum provide new insights into secondary metabolism and pathogenicity.</title>
        <authorList>
            <person name="Ballester A.R."/>
            <person name="Marcet-Houben M."/>
            <person name="Levin E."/>
            <person name="Sela N."/>
            <person name="Selma-Lazaro C."/>
            <person name="Carmona L."/>
            <person name="Wisniewski M."/>
            <person name="Droby S."/>
            <person name="Gonzalez-Candelas L."/>
            <person name="Gabaldon T."/>
        </authorList>
    </citation>
    <scope>NUCLEOTIDE SEQUENCE [LARGE SCALE GENOMIC DNA]</scope>
    <source>
        <strain evidence="11 12">MD-8</strain>
    </source>
</reference>
<feature type="domain" description="FAD-binding" evidence="10">
    <location>
        <begin position="9"/>
        <end position="172"/>
    </location>
</feature>
<dbReference type="PANTHER" id="PTHR47356:SF2">
    <property type="entry name" value="FAD-BINDING DOMAIN-CONTAINING PROTEIN-RELATED"/>
    <property type="match status" value="1"/>
</dbReference>
<keyword evidence="8 9" id="KW-0472">Membrane</keyword>
<gene>
    <name evidence="11" type="ORF">PEX2_109220</name>
</gene>
<dbReference type="SUPFAM" id="SSF51905">
    <property type="entry name" value="FAD/NAD(P)-binding domain"/>
    <property type="match status" value="1"/>
</dbReference>
<keyword evidence="5" id="KW-0274">FAD</keyword>
<keyword evidence="4 9" id="KW-0812">Transmembrane</keyword>
<dbReference type="HOGENOM" id="CLU_009665_12_2_1"/>
<evidence type="ECO:0000313" key="12">
    <source>
        <dbReference type="Proteomes" id="UP000030143"/>
    </source>
</evidence>
<dbReference type="GO" id="GO:0016020">
    <property type="term" value="C:membrane"/>
    <property type="evidence" value="ECO:0007669"/>
    <property type="project" value="UniProtKB-SubCell"/>
</dbReference>
<dbReference type="GO" id="GO:0004497">
    <property type="term" value="F:monooxygenase activity"/>
    <property type="evidence" value="ECO:0007669"/>
    <property type="project" value="UniProtKB-KW"/>
</dbReference>
<protein>
    <submittedName>
        <fullName evidence="11">Monooxygenase, FAD-binding</fullName>
    </submittedName>
</protein>
<evidence type="ECO:0000256" key="1">
    <source>
        <dbReference type="ARBA" id="ARBA00004370"/>
    </source>
</evidence>
<evidence type="ECO:0000256" key="5">
    <source>
        <dbReference type="ARBA" id="ARBA00022827"/>
    </source>
</evidence>
<keyword evidence="3" id="KW-0285">Flavoprotein</keyword>
<evidence type="ECO:0000256" key="7">
    <source>
        <dbReference type="ARBA" id="ARBA00023002"/>
    </source>
</evidence>
<evidence type="ECO:0000256" key="9">
    <source>
        <dbReference type="SAM" id="Phobius"/>
    </source>
</evidence>
<dbReference type="InterPro" id="IPR050562">
    <property type="entry name" value="FAD_mOase_fung"/>
</dbReference>
<feature type="transmembrane region" description="Helical" evidence="9">
    <location>
        <begin position="448"/>
        <end position="465"/>
    </location>
</feature>
<evidence type="ECO:0000256" key="2">
    <source>
        <dbReference type="ARBA" id="ARBA00007992"/>
    </source>
</evidence>
<dbReference type="InterPro" id="IPR002938">
    <property type="entry name" value="FAD-bd"/>
</dbReference>
<name>A0A0A2K974_PENEN</name>
<dbReference type="GO" id="GO:0071949">
    <property type="term" value="F:FAD binding"/>
    <property type="evidence" value="ECO:0007669"/>
    <property type="project" value="InterPro"/>
</dbReference>
<keyword evidence="6 9" id="KW-1133">Transmembrane helix</keyword>
<sequence>MAAMEKPKFKVIIVGGSITGLTLAHCLLRAGIDHVILEKRAEIAPQEGAFIGIWPNGAQVLQQLGVYESMEKLTAPIDRMHISYPDGFSFSSLLPKEIHKLLKYPVVSLDRQKVLEVLYQSYPDKSKIIVNKRVLQVQLSTGNASVVTDDGKIYTGDLIVGADGVHSRIRSEMWRLADELQPGLITPKERKALTVEYACLFGISQAIPGLQSGDHVNRYGDKFCIITFHGKADRVFWFIIHKLDQVYTYPDAPRYSPADATELCGKLRHVKIVDDVTVGDLWETKELASMTALEEGLFENWHFKRIVLLGDSIHKMTPNIGQGANTAIEDVAVLSSQINRLVNIDGIQKPLETDIEAMLQEYKIQRFDRAKGTCARASFGARFHTRDDRVKAFVGRYIFPHIGSLIVRRTSKILSGGDILDYLPVPDRNKENNHTEISTKTNLAPRPWAMLWITSLLVCLLIPWIRSYLLSGLCSETQCQSP</sequence>
<comment type="subcellular location">
    <subcellularLocation>
        <location evidence="1">Membrane</location>
    </subcellularLocation>
</comment>
<comment type="similarity">
    <text evidence="2">Belongs to the paxM FAD-dependent monooxygenase family.</text>
</comment>
<accession>A0A0A2K974</accession>
<dbReference type="GeneID" id="27683610"/>
<evidence type="ECO:0000259" key="10">
    <source>
        <dbReference type="Pfam" id="PF01494"/>
    </source>
</evidence>
<keyword evidence="12" id="KW-1185">Reference proteome</keyword>
<keyword evidence="7" id="KW-0560">Oxidoreductase</keyword>
<dbReference type="PRINTS" id="PR00420">
    <property type="entry name" value="RNGMNOXGNASE"/>
</dbReference>
<feature type="domain" description="FAD-binding" evidence="10">
    <location>
        <begin position="293"/>
        <end position="342"/>
    </location>
</feature>
<evidence type="ECO:0000256" key="8">
    <source>
        <dbReference type="ARBA" id="ARBA00023136"/>
    </source>
</evidence>
<dbReference type="VEuPathDB" id="FungiDB:PEXP_063380"/>
<dbReference type="InterPro" id="IPR036188">
    <property type="entry name" value="FAD/NAD-bd_sf"/>
</dbReference>
<evidence type="ECO:0000313" key="11">
    <source>
        <dbReference type="EMBL" id="KGO52270.1"/>
    </source>
</evidence>
<dbReference type="Gene3D" id="3.50.50.60">
    <property type="entry name" value="FAD/NAD(P)-binding domain"/>
    <property type="match status" value="1"/>
</dbReference>
<comment type="caution">
    <text evidence="11">The sequence shown here is derived from an EMBL/GenBank/DDBJ whole genome shotgun (WGS) entry which is preliminary data.</text>
</comment>
<proteinExistence type="inferred from homology"/>
<dbReference type="Proteomes" id="UP000030143">
    <property type="component" value="Unassembled WGS sequence"/>
</dbReference>
<dbReference type="AlphaFoldDB" id="A0A0A2K974"/>
<dbReference type="EMBL" id="JQFZ01000269">
    <property type="protein sequence ID" value="KGO52270.1"/>
    <property type="molecule type" value="Genomic_DNA"/>
</dbReference>
<evidence type="ECO:0000256" key="6">
    <source>
        <dbReference type="ARBA" id="ARBA00022989"/>
    </source>
</evidence>
<dbReference type="Pfam" id="PF01494">
    <property type="entry name" value="FAD_binding_3"/>
    <property type="match status" value="2"/>
</dbReference>
<dbReference type="RefSeq" id="XP_016595031.1">
    <property type="nucleotide sequence ID" value="XM_016748189.1"/>
</dbReference>